<dbReference type="AlphaFoldDB" id="A0A7R7GXG4"/>
<feature type="region of interest" description="Disordered" evidence="1">
    <location>
        <begin position="199"/>
        <end position="218"/>
    </location>
</feature>
<evidence type="ECO:0000313" key="3">
    <source>
        <dbReference type="Proteomes" id="UP000595446"/>
    </source>
</evidence>
<keyword evidence="3" id="KW-1185">Reference proteome</keyword>
<proteinExistence type="predicted"/>
<name>A0A7R7GXG4_9MYCO</name>
<accession>A0A7R7GXG4</accession>
<feature type="compositionally biased region" description="Basic and acidic residues" evidence="1">
    <location>
        <begin position="204"/>
        <end position="218"/>
    </location>
</feature>
<protein>
    <submittedName>
        <fullName evidence="2">Uncharacterized protein</fullName>
    </submittedName>
</protein>
<gene>
    <name evidence="2" type="ORF">MHEC_40540</name>
</gene>
<dbReference type="Proteomes" id="UP000595446">
    <property type="component" value="Chromosome"/>
</dbReference>
<dbReference type="EMBL" id="AP024237">
    <property type="protein sequence ID" value="BCO37621.1"/>
    <property type="molecule type" value="Genomic_DNA"/>
</dbReference>
<reference evidence="2 3" key="1">
    <citation type="submission" date="2020-12" db="EMBL/GenBank/DDBJ databases">
        <title>Complete genome sequence of Mycobacterium heckeshornense JCM 15655T, closely related to a pathogenic non-tuberculous mycobacterial species Mycobacterium xenopi.</title>
        <authorList>
            <person name="Yoshida M."/>
            <person name="Fukano H."/>
            <person name="Asakura T."/>
            <person name="Suzuki M."/>
            <person name="Hoshino Y."/>
        </authorList>
    </citation>
    <scope>NUCLEOTIDE SEQUENCE [LARGE SCALE GENOMIC DNA]</scope>
    <source>
        <strain evidence="2 3">JCM 15655</strain>
    </source>
</reference>
<evidence type="ECO:0000313" key="2">
    <source>
        <dbReference type="EMBL" id="BCO37621.1"/>
    </source>
</evidence>
<sequence length="218" mass="24827">MASHVVDHNRNYRPAKFLHPCESGFVSDHLKPTHMPFNAFVFRRDPRLRPRKVHSPYLAVSTPNLVLQFGKWQLVIDHHKACFAFHCRLRPRIGIGKQPAYGDDATSSALLVHSALKFALGRPTRAQGCVEGCQCARTWQLACDFNSGPCRRRRETACNVPQFCTSPLVNHQPGGWPHPHRRIQNVYRSRVFHVEPVQPCGGSHTRDDMSAHEKIQRS</sequence>
<organism evidence="2 3">
    <name type="scientific">Mycobacterium heckeshornense</name>
    <dbReference type="NCBI Taxonomy" id="110505"/>
    <lineage>
        <taxon>Bacteria</taxon>
        <taxon>Bacillati</taxon>
        <taxon>Actinomycetota</taxon>
        <taxon>Actinomycetes</taxon>
        <taxon>Mycobacteriales</taxon>
        <taxon>Mycobacteriaceae</taxon>
        <taxon>Mycobacterium</taxon>
    </lineage>
</organism>
<evidence type="ECO:0000256" key="1">
    <source>
        <dbReference type="SAM" id="MobiDB-lite"/>
    </source>
</evidence>